<dbReference type="AlphaFoldDB" id="A0A1H7TP98"/>
<accession>A0A1H7TP98</accession>
<reference evidence="3" key="1">
    <citation type="submission" date="2016-10" db="EMBL/GenBank/DDBJ databases">
        <authorList>
            <person name="Varghese N."/>
            <person name="Submissions S."/>
        </authorList>
    </citation>
    <scope>NUCLEOTIDE SEQUENCE [LARGE SCALE GENOMIC DNA]</scope>
    <source>
        <strain evidence="3">Jip14</strain>
    </source>
</reference>
<keyword evidence="1" id="KW-0472">Membrane</keyword>
<dbReference type="EMBL" id="FNZR01000012">
    <property type="protein sequence ID" value="SEL86581.1"/>
    <property type="molecule type" value="Genomic_DNA"/>
</dbReference>
<evidence type="ECO:0000256" key="1">
    <source>
        <dbReference type="SAM" id="Phobius"/>
    </source>
</evidence>
<keyword evidence="3" id="KW-1185">Reference proteome</keyword>
<feature type="transmembrane region" description="Helical" evidence="1">
    <location>
        <begin position="103"/>
        <end position="121"/>
    </location>
</feature>
<evidence type="ECO:0000313" key="2">
    <source>
        <dbReference type="EMBL" id="SEL86581.1"/>
    </source>
</evidence>
<feature type="transmembrane region" description="Helical" evidence="1">
    <location>
        <begin position="31"/>
        <end position="50"/>
    </location>
</feature>
<feature type="transmembrane region" description="Helical" evidence="1">
    <location>
        <begin position="70"/>
        <end position="96"/>
    </location>
</feature>
<evidence type="ECO:0000313" key="3">
    <source>
        <dbReference type="Proteomes" id="UP000198916"/>
    </source>
</evidence>
<keyword evidence="1" id="KW-1133">Transmembrane helix</keyword>
<keyword evidence="1" id="KW-0812">Transmembrane</keyword>
<organism evidence="2 3">
    <name type="scientific">Parapedobacter koreensis</name>
    <dbReference type="NCBI Taxonomy" id="332977"/>
    <lineage>
        <taxon>Bacteria</taxon>
        <taxon>Pseudomonadati</taxon>
        <taxon>Bacteroidota</taxon>
        <taxon>Sphingobacteriia</taxon>
        <taxon>Sphingobacteriales</taxon>
        <taxon>Sphingobacteriaceae</taxon>
        <taxon>Parapedobacter</taxon>
    </lineage>
</organism>
<gene>
    <name evidence="2" type="ORF">SAMN05421740_1121</name>
</gene>
<dbReference type="Proteomes" id="UP000198916">
    <property type="component" value="Unassembled WGS sequence"/>
</dbReference>
<name>A0A1H7TP98_9SPHI</name>
<proteinExistence type="predicted"/>
<sequence>MWPPFLLNAIIIPDFYVSLFDLKKQNMNPTLVALFIRLPIAMSFLGHGLVRLPKLQAFATGTAEQFADTLLPQGFVLGFGYVLVVVEFLTGIWLISGRWFNEALIAGLAIMTILIFGSALIENWTAVSVQLIHSSYLAGLLIWQLHKASEKGAIR</sequence>
<dbReference type="STRING" id="332977.SAMN05421740_1121"/>
<protein>
    <submittedName>
        <fullName evidence="2">Thiosulfate dehydrogenase [quinone] large subunit</fullName>
    </submittedName>
</protein>